<protein>
    <submittedName>
        <fullName evidence="1">Uncharacterized protein</fullName>
    </submittedName>
</protein>
<gene>
    <name evidence="2" type="ORF">HJB60_30165</name>
    <name evidence="1" type="ORF">HJB63_22525</name>
</gene>
<dbReference type="AlphaFoldDB" id="A0A9Q3MFS1"/>
<proteinExistence type="predicted"/>
<evidence type="ECO:0000313" key="4">
    <source>
        <dbReference type="Proteomes" id="UP000770629"/>
    </source>
</evidence>
<evidence type="ECO:0000313" key="2">
    <source>
        <dbReference type="EMBL" id="MBX5093393.1"/>
    </source>
</evidence>
<evidence type="ECO:0000313" key="1">
    <source>
        <dbReference type="EMBL" id="MBX5025331.1"/>
    </source>
</evidence>
<evidence type="ECO:0000313" key="3">
    <source>
        <dbReference type="Proteomes" id="UP000749740"/>
    </source>
</evidence>
<dbReference type="RefSeq" id="WP_207246291.1">
    <property type="nucleotide sequence ID" value="NZ_JABDXQ010000023.1"/>
</dbReference>
<dbReference type="EMBL" id="JABDYC010000008">
    <property type="protein sequence ID" value="MBX5025331.1"/>
    <property type="molecule type" value="Genomic_DNA"/>
</dbReference>
<sequence>MSDNAFPFLLMLGVWPKWEQSSSGWPMVVEVDTLIIFVRFSTHLRLVTAFGSKPAQRFGDGAKEIV</sequence>
<dbReference type="Proteomes" id="UP000770629">
    <property type="component" value="Unassembled WGS sequence"/>
</dbReference>
<comment type="caution">
    <text evidence="1">The sequence shown here is derived from an EMBL/GenBank/DDBJ whole genome shotgun (WGS) entry which is preliminary data.</text>
</comment>
<dbReference type="EMBL" id="JABDYF010000017">
    <property type="protein sequence ID" value="MBX5093393.1"/>
    <property type="molecule type" value="Genomic_DNA"/>
</dbReference>
<dbReference type="Proteomes" id="UP000749740">
    <property type="component" value="Unassembled WGS sequence"/>
</dbReference>
<accession>A0A9Q3MFS1</accession>
<reference evidence="1 4" key="1">
    <citation type="submission" date="2020-04" db="EMBL/GenBank/DDBJ databases">
        <title>Global-level population genomics: horizontal gene transfer, symbiosis and evolution in Rhizobia.</title>
        <authorList>
            <person name="Gai Y."/>
        </authorList>
    </citation>
    <scope>NUCLEOTIDE SEQUENCE</scope>
    <source>
        <strain evidence="2 4">BLR33</strain>
        <strain evidence="1">BLR57</strain>
    </source>
</reference>
<keyword evidence="4" id="KW-1185">Reference proteome</keyword>
<name>A0A9Q3MFS1_9HYPH</name>
<organism evidence="1 3">
    <name type="scientific">Rhizobium lentis</name>
    <dbReference type="NCBI Taxonomy" id="1138194"/>
    <lineage>
        <taxon>Bacteria</taxon>
        <taxon>Pseudomonadati</taxon>
        <taxon>Pseudomonadota</taxon>
        <taxon>Alphaproteobacteria</taxon>
        <taxon>Hyphomicrobiales</taxon>
        <taxon>Rhizobiaceae</taxon>
        <taxon>Rhizobium/Agrobacterium group</taxon>
        <taxon>Rhizobium</taxon>
    </lineage>
</organism>